<evidence type="ECO:0000313" key="1">
    <source>
        <dbReference type="EMBL" id="CAG8647726.1"/>
    </source>
</evidence>
<dbReference type="AlphaFoldDB" id="A0A9N9DUE3"/>
<reference evidence="1" key="1">
    <citation type="submission" date="2021-06" db="EMBL/GenBank/DDBJ databases">
        <authorList>
            <person name="Kallberg Y."/>
            <person name="Tangrot J."/>
            <person name="Rosling A."/>
        </authorList>
    </citation>
    <scope>NUCLEOTIDE SEQUENCE</scope>
    <source>
        <strain evidence="1">FL966</strain>
    </source>
</reference>
<protein>
    <submittedName>
        <fullName evidence="1">22966_t:CDS:1</fullName>
    </submittedName>
</protein>
<gene>
    <name evidence="1" type="ORF">CPELLU_LOCUS9178</name>
</gene>
<proteinExistence type="predicted"/>
<organism evidence="1 2">
    <name type="scientific">Cetraspora pellucida</name>
    <dbReference type="NCBI Taxonomy" id="1433469"/>
    <lineage>
        <taxon>Eukaryota</taxon>
        <taxon>Fungi</taxon>
        <taxon>Fungi incertae sedis</taxon>
        <taxon>Mucoromycota</taxon>
        <taxon>Glomeromycotina</taxon>
        <taxon>Glomeromycetes</taxon>
        <taxon>Diversisporales</taxon>
        <taxon>Gigasporaceae</taxon>
        <taxon>Cetraspora</taxon>
    </lineage>
</organism>
<accession>A0A9N9DUE3</accession>
<keyword evidence="2" id="KW-1185">Reference proteome</keyword>
<dbReference type="EMBL" id="CAJVQA010006866">
    <property type="protein sequence ID" value="CAG8647726.1"/>
    <property type="molecule type" value="Genomic_DNA"/>
</dbReference>
<feature type="non-terminal residue" evidence="1">
    <location>
        <position position="1"/>
    </location>
</feature>
<dbReference type="Proteomes" id="UP000789759">
    <property type="component" value="Unassembled WGS sequence"/>
</dbReference>
<comment type="caution">
    <text evidence="1">The sequence shown here is derived from an EMBL/GenBank/DDBJ whole genome shotgun (WGS) entry which is preliminary data.</text>
</comment>
<evidence type="ECO:0000313" key="2">
    <source>
        <dbReference type="Proteomes" id="UP000789759"/>
    </source>
</evidence>
<sequence>CTDGDPELLQQQQLQQRQQLRKTIAKAKKKFKILVIFALEKIIIIDNHAEYRLF</sequence>
<name>A0A9N9DUE3_9GLOM</name>